<dbReference type="Proteomes" id="UP000828390">
    <property type="component" value="Unassembled WGS sequence"/>
</dbReference>
<sequence length="65" mass="7350">MKTCISGRPTEVPESDVYICESKYQETEKTVRKLNKGLKVQPDSYSNTVELLSGKKGLYFCNDSI</sequence>
<proteinExistence type="predicted"/>
<evidence type="ECO:0000313" key="1">
    <source>
        <dbReference type="EMBL" id="KAH3817110.1"/>
    </source>
</evidence>
<evidence type="ECO:0000313" key="2">
    <source>
        <dbReference type="Proteomes" id="UP000828390"/>
    </source>
</evidence>
<protein>
    <submittedName>
        <fullName evidence="1">Uncharacterized protein</fullName>
    </submittedName>
</protein>
<reference evidence="1" key="1">
    <citation type="journal article" date="2019" name="bioRxiv">
        <title>The Genome of the Zebra Mussel, Dreissena polymorpha: A Resource for Invasive Species Research.</title>
        <authorList>
            <person name="McCartney M.A."/>
            <person name="Auch B."/>
            <person name="Kono T."/>
            <person name="Mallez S."/>
            <person name="Zhang Y."/>
            <person name="Obille A."/>
            <person name="Becker A."/>
            <person name="Abrahante J.E."/>
            <person name="Garbe J."/>
            <person name="Badalamenti J.P."/>
            <person name="Herman A."/>
            <person name="Mangelson H."/>
            <person name="Liachko I."/>
            <person name="Sullivan S."/>
            <person name="Sone E.D."/>
            <person name="Koren S."/>
            <person name="Silverstein K.A.T."/>
            <person name="Beckman K.B."/>
            <person name="Gohl D.M."/>
        </authorList>
    </citation>
    <scope>NUCLEOTIDE SEQUENCE</scope>
    <source>
        <strain evidence="1">Duluth1</strain>
        <tissue evidence="1">Whole animal</tissue>
    </source>
</reference>
<comment type="caution">
    <text evidence="1">The sequence shown here is derived from an EMBL/GenBank/DDBJ whole genome shotgun (WGS) entry which is preliminary data.</text>
</comment>
<accession>A0A9D4GL36</accession>
<reference evidence="1" key="2">
    <citation type="submission" date="2020-11" db="EMBL/GenBank/DDBJ databases">
        <authorList>
            <person name="McCartney M.A."/>
            <person name="Auch B."/>
            <person name="Kono T."/>
            <person name="Mallez S."/>
            <person name="Becker A."/>
            <person name="Gohl D.M."/>
            <person name="Silverstein K.A.T."/>
            <person name="Koren S."/>
            <person name="Bechman K.B."/>
            <person name="Herman A."/>
            <person name="Abrahante J.E."/>
            <person name="Garbe J."/>
        </authorList>
    </citation>
    <scope>NUCLEOTIDE SEQUENCE</scope>
    <source>
        <strain evidence="1">Duluth1</strain>
        <tissue evidence="1">Whole animal</tissue>
    </source>
</reference>
<name>A0A9D4GL36_DREPO</name>
<keyword evidence="2" id="KW-1185">Reference proteome</keyword>
<dbReference type="Gene3D" id="2.30.30.490">
    <property type="match status" value="1"/>
</dbReference>
<dbReference type="InterPro" id="IPR043151">
    <property type="entry name" value="BAH_sf"/>
</dbReference>
<dbReference type="AlphaFoldDB" id="A0A9D4GL36"/>
<gene>
    <name evidence="1" type="ORF">DPMN_118639</name>
</gene>
<organism evidence="1 2">
    <name type="scientific">Dreissena polymorpha</name>
    <name type="common">Zebra mussel</name>
    <name type="synonym">Mytilus polymorpha</name>
    <dbReference type="NCBI Taxonomy" id="45954"/>
    <lineage>
        <taxon>Eukaryota</taxon>
        <taxon>Metazoa</taxon>
        <taxon>Spiralia</taxon>
        <taxon>Lophotrochozoa</taxon>
        <taxon>Mollusca</taxon>
        <taxon>Bivalvia</taxon>
        <taxon>Autobranchia</taxon>
        <taxon>Heteroconchia</taxon>
        <taxon>Euheterodonta</taxon>
        <taxon>Imparidentia</taxon>
        <taxon>Neoheterodontei</taxon>
        <taxon>Myida</taxon>
        <taxon>Dreissenoidea</taxon>
        <taxon>Dreissenidae</taxon>
        <taxon>Dreissena</taxon>
    </lineage>
</organism>
<dbReference type="EMBL" id="JAIWYP010000005">
    <property type="protein sequence ID" value="KAH3817110.1"/>
    <property type="molecule type" value="Genomic_DNA"/>
</dbReference>